<comment type="caution">
    <text evidence="1">The sequence shown here is derived from an EMBL/GenBank/DDBJ whole genome shotgun (WGS) entry which is preliminary data.</text>
</comment>
<gene>
    <name evidence="1" type="ORF">DSO57_1009507</name>
</gene>
<keyword evidence="2" id="KW-1185">Reference proteome</keyword>
<organism evidence="1 2">
    <name type="scientific">Entomophthora muscae</name>
    <dbReference type="NCBI Taxonomy" id="34485"/>
    <lineage>
        <taxon>Eukaryota</taxon>
        <taxon>Fungi</taxon>
        <taxon>Fungi incertae sedis</taxon>
        <taxon>Zoopagomycota</taxon>
        <taxon>Entomophthoromycotina</taxon>
        <taxon>Entomophthoromycetes</taxon>
        <taxon>Entomophthorales</taxon>
        <taxon>Entomophthoraceae</taxon>
        <taxon>Entomophthora</taxon>
    </lineage>
</organism>
<dbReference type="EMBL" id="QTSX02000030">
    <property type="protein sequence ID" value="KAJ9089756.1"/>
    <property type="molecule type" value="Genomic_DNA"/>
</dbReference>
<evidence type="ECO:0000313" key="1">
    <source>
        <dbReference type="EMBL" id="KAJ9089756.1"/>
    </source>
</evidence>
<proteinExistence type="predicted"/>
<sequence length="167" mass="19327">MFDQKFDMFLKRQETLLEGISPSLPLILMTWELALLKRDSVVKPIVNSEPTPLHLNGHHQNESATSQPRGSETPLLTKNNEDSKTSLQLIFSPKGDIITFLWAFEYSLPLEISPRQKVSALLQRISQEPLSLVYRNFQTTPNFSYQDLSDFLIKEYAQPDMQDWTRE</sequence>
<accession>A0ACC2UTF1</accession>
<evidence type="ECO:0000313" key="2">
    <source>
        <dbReference type="Proteomes" id="UP001165960"/>
    </source>
</evidence>
<dbReference type="Proteomes" id="UP001165960">
    <property type="component" value="Unassembled WGS sequence"/>
</dbReference>
<name>A0ACC2UTF1_9FUNG</name>
<protein>
    <submittedName>
        <fullName evidence="1">Uncharacterized protein</fullName>
    </submittedName>
</protein>
<reference evidence="1" key="1">
    <citation type="submission" date="2022-04" db="EMBL/GenBank/DDBJ databases">
        <title>Genome of the entomopathogenic fungus Entomophthora muscae.</title>
        <authorList>
            <person name="Elya C."/>
            <person name="Lovett B.R."/>
            <person name="Lee E."/>
            <person name="Macias A.M."/>
            <person name="Hajek A.E."/>
            <person name="De Bivort B.L."/>
            <person name="Kasson M.T."/>
            <person name="De Fine Licht H.H."/>
            <person name="Stajich J.E."/>
        </authorList>
    </citation>
    <scope>NUCLEOTIDE SEQUENCE</scope>
    <source>
        <strain evidence="1">Berkeley</strain>
    </source>
</reference>